<keyword evidence="3" id="KW-1185">Reference proteome</keyword>
<dbReference type="STRING" id="1328760.A0A165A0K2"/>
<reference evidence="2 3" key="1">
    <citation type="journal article" date="2016" name="Fungal Biol.">
        <title>The genome of Xylona heveae provides a window into fungal endophytism.</title>
        <authorList>
            <person name="Gazis R."/>
            <person name="Kuo A."/>
            <person name="Riley R."/>
            <person name="LaButti K."/>
            <person name="Lipzen A."/>
            <person name="Lin J."/>
            <person name="Amirebrahimi M."/>
            <person name="Hesse C.N."/>
            <person name="Spatafora J.W."/>
            <person name="Henrissat B."/>
            <person name="Hainaut M."/>
            <person name="Grigoriev I.V."/>
            <person name="Hibbett D.S."/>
        </authorList>
    </citation>
    <scope>NUCLEOTIDE SEQUENCE [LARGE SCALE GENOMIC DNA]</scope>
    <source>
        <strain evidence="2 3">TC161</strain>
    </source>
</reference>
<protein>
    <submittedName>
        <fullName evidence="2">Uncharacterized protein</fullName>
    </submittedName>
</protein>
<dbReference type="InParanoid" id="A0A165A0K2"/>
<evidence type="ECO:0000313" key="2">
    <source>
        <dbReference type="EMBL" id="KZF19779.1"/>
    </source>
</evidence>
<dbReference type="Pfam" id="PF10775">
    <property type="entry name" value="ATP_sub_h"/>
    <property type="match status" value="1"/>
</dbReference>
<accession>A0A165A0K2</accession>
<dbReference type="RefSeq" id="XP_018185334.1">
    <property type="nucleotide sequence ID" value="XM_018335484.1"/>
</dbReference>
<gene>
    <name evidence="2" type="ORF">L228DRAFT_271099</name>
</gene>
<organism evidence="2 3">
    <name type="scientific">Xylona heveae (strain CBS 132557 / TC161)</name>
    <dbReference type="NCBI Taxonomy" id="1328760"/>
    <lineage>
        <taxon>Eukaryota</taxon>
        <taxon>Fungi</taxon>
        <taxon>Dikarya</taxon>
        <taxon>Ascomycota</taxon>
        <taxon>Pezizomycotina</taxon>
        <taxon>Xylonomycetes</taxon>
        <taxon>Xylonales</taxon>
        <taxon>Xylonaceae</taxon>
        <taxon>Xylona</taxon>
    </lineage>
</organism>
<dbReference type="GO" id="GO:0046933">
    <property type="term" value="F:proton-transporting ATP synthase activity, rotational mechanism"/>
    <property type="evidence" value="ECO:0007669"/>
    <property type="project" value="TreeGrafter"/>
</dbReference>
<dbReference type="Proteomes" id="UP000076632">
    <property type="component" value="Unassembled WGS sequence"/>
</dbReference>
<dbReference type="InterPro" id="IPR019711">
    <property type="entry name" value="ATP_synth_F0_suH"/>
</dbReference>
<dbReference type="FunCoup" id="A0A165A0K2">
    <property type="interactions" value="117"/>
</dbReference>
<dbReference type="PANTHER" id="PTHR28207:SF1">
    <property type="entry name" value="ATP SYNTHASE SUBUNIT H, MITOCHONDRIAL"/>
    <property type="match status" value="1"/>
</dbReference>
<dbReference type="EMBL" id="KV407465">
    <property type="protein sequence ID" value="KZF19779.1"/>
    <property type="molecule type" value="Genomic_DNA"/>
</dbReference>
<sequence length="205" mass="23221">MAYAQQTADIETQQKGTVSYDRRRISPLLLIRPWQPVKASQDDPRSFSLQRRDWGYRDRNTSDTTELLFAPLSSSIDFLSLKMLLQSIRASRSTLARAARQQVTVSRRTFVTPTAVRYADLVQDLYLKELKAYKPAPAKASDAEAHVQKFTPPKAPQSPEESNIASELKAYEDQEVDIEGQQTGEVAAKEEDWFEEEEEEAAAAH</sequence>
<evidence type="ECO:0000313" key="3">
    <source>
        <dbReference type="Proteomes" id="UP000076632"/>
    </source>
</evidence>
<name>A0A165A0K2_XYLHT</name>
<dbReference type="PANTHER" id="PTHR28207">
    <property type="entry name" value="ATP SYNTHASE SUBUNIT H, MITOCHONDRIAL"/>
    <property type="match status" value="1"/>
</dbReference>
<dbReference type="GeneID" id="28900621"/>
<evidence type="ECO:0000256" key="1">
    <source>
        <dbReference type="SAM" id="MobiDB-lite"/>
    </source>
</evidence>
<dbReference type="AlphaFoldDB" id="A0A165A0K2"/>
<proteinExistence type="predicted"/>
<dbReference type="OrthoDB" id="274752at2759"/>
<feature type="compositionally biased region" description="Acidic residues" evidence="1">
    <location>
        <begin position="192"/>
        <end position="205"/>
    </location>
</feature>
<feature type="region of interest" description="Disordered" evidence="1">
    <location>
        <begin position="141"/>
        <end position="205"/>
    </location>
</feature>